<feature type="region of interest" description="Disordered" evidence="11">
    <location>
        <begin position="410"/>
        <end position="475"/>
    </location>
</feature>
<dbReference type="GO" id="GO:0008270">
    <property type="term" value="F:zinc ion binding"/>
    <property type="evidence" value="ECO:0007669"/>
    <property type="project" value="UniProtKB-KW"/>
</dbReference>
<comment type="similarity">
    <text evidence="8 9">Belongs to the peptidase M24A family. Methionine aminopeptidase type 1 subfamily.</text>
</comment>
<evidence type="ECO:0000256" key="6">
    <source>
        <dbReference type="ARBA" id="ARBA00022801"/>
    </source>
</evidence>
<keyword evidence="3 8" id="KW-0645">Protease</keyword>
<dbReference type="EC" id="3.4.11.18" evidence="10"/>
<evidence type="ECO:0000256" key="1">
    <source>
        <dbReference type="ARBA" id="ARBA00022438"/>
    </source>
</evidence>
<dbReference type="NCBIfam" id="TIGR00500">
    <property type="entry name" value="met_pdase_I"/>
    <property type="match status" value="1"/>
</dbReference>
<keyword evidence="5 9" id="KW-0863">Zinc-finger</keyword>
<dbReference type="InterPro" id="IPR036005">
    <property type="entry name" value="Creatinase/aminopeptidase-like"/>
</dbReference>
<evidence type="ECO:0000313" key="13">
    <source>
        <dbReference type="EMBL" id="TNY17126.1"/>
    </source>
</evidence>
<dbReference type="PANTHER" id="PTHR43330:SF7">
    <property type="entry name" value="METHIONINE AMINOPEPTIDASE 1"/>
    <property type="match status" value="1"/>
</dbReference>
<comment type="catalytic activity">
    <reaction evidence="8 10">
        <text>Release of N-terminal amino acids, preferentially methionine, from peptides and arylamides.</text>
        <dbReference type="EC" id="3.4.11.18"/>
    </reaction>
</comment>
<dbReference type="Pfam" id="PF00557">
    <property type="entry name" value="Peptidase_M24"/>
    <property type="match status" value="1"/>
</dbReference>
<keyword evidence="14" id="KW-1185">Reference proteome</keyword>
<dbReference type="PANTHER" id="PTHR43330">
    <property type="entry name" value="METHIONINE AMINOPEPTIDASE"/>
    <property type="match status" value="1"/>
</dbReference>
<keyword evidence="7" id="KW-0862">Zinc</keyword>
<feature type="binding site" evidence="8">
    <location>
        <position position="389"/>
    </location>
    <ligand>
        <name>Zn(2+)</name>
        <dbReference type="ChEBI" id="CHEBI:29105"/>
        <label>4</label>
        <note>catalytic</note>
    </ligand>
</feature>
<evidence type="ECO:0000256" key="10">
    <source>
        <dbReference type="RuleBase" id="RU003653"/>
    </source>
</evidence>
<feature type="binding site" evidence="8">
    <location>
        <position position="257"/>
    </location>
    <ligand>
        <name>Zn(2+)</name>
        <dbReference type="ChEBI" id="CHEBI:29105"/>
        <label>4</label>
        <note>catalytic</note>
    </ligand>
</feature>
<feature type="region of interest" description="Disordered" evidence="11">
    <location>
        <begin position="1"/>
        <end position="28"/>
    </location>
</feature>
<comment type="subunit">
    <text evidence="8">Associates with the 60S ribosomal subunit of the 80S translational complex.</text>
</comment>
<keyword evidence="6 8" id="KW-0378">Hydrolase</keyword>
<comment type="cofactor">
    <cofactor evidence="10">
        <name>Co(2+)</name>
        <dbReference type="ChEBI" id="CHEBI:48828"/>
    </cofactor>
    <cofactor evidence="10">
        <name>Zn(2+)</name>
        <dbReference type="ChEBI" id="CHEBI:29105"/>
    </cofactor>
    <cofactor evidence="10">
        <name>Mn(2+)</name>
        <dbReference type="ChEBI" id="CHEBI:29035"/>
    </cofactor>
    <cofactor evidence="10">
        <name>Fe(2+)</name>
        <dbReference type="ChEBI" id="CHEBI:29033"/>
    </cofactor>
    <text evidence="10">Binds 2 divalent metal cations per subunit. Has a high-affinity and a low affinity metal-binding site. The true nature of the physiological cofactor is under debate. The enzyme is active with cobalt, zinc, manganese or divalent iron ions.</text>
</comment>
<feature type="binding site" evidence="8">
    <location>
        <position position="257"/>
    </location>
    <ligand>
        <name>Zn(2+)</name>
        <dbReference type="ChEBI" id="CHEBI:29105"/>
        <label>3</label>
    </ligand>
</feature>
<evidence type="ECO:0000256" key="11">
    <source>
        <dbReference type="SAM" id="MobiDB-lite"/>
    </source>
</evidence>
<dbReference type="InterPro" id="IPR000994">
    <property type="entry name" value="Pept_M24"/>
</dbReference>
<feature type="domain" description="C6H2-type" evidence="12">
    <location>
        <begin position="33"/>
        <end position="87"/>
    </location>
</feature>
<evidence type="ECO:0000256" key="2">
    <source>
        <dbReference type="ARBA" id="ARBA00022490"/>
    </source>
</evidence>
<dbReference type="GO" id="GO:0004239">
    <property type="term" value="F:initiator methionyl aminopeptidase activity"/>
    <property type="evidence" value="ECO:0007669"/>
    <property type="project" value="UniProtKB-UniRule"/>
</dbReference>
<feature type="binding site" evidence="8">
    <location>
        <position position="246"/>
    </location>
    <ligand>
        <name>Zn(2+)</name>
        <dbReference type="ChEBI" id="CHEBI:29105"/>
        <label>3</label>
    </ligand>
</feature>
<evidence type="ECO:0000256" key="4">
    <source>
        <dbReference type="ARBA" id="ARBA00022723"/>
    </source>
</evidence>
<dbReference type="InterPro" id="IPR001714">
    <property type="entry name" value="Pept_M24_MAP"/>
</dbReference>
<dbReference type="Pfam" id="PF15801">
    <property type="entry name" value="zf-C6H2"/>
    <property type="match status" value="1"/>
</dbReference>
<feature type="binding site" evidence="8">
    <location>
        <position position="389"/>
    </location>
    <ligand>
        <name>Zn(2+)</name>
        <dbReference type="ChEBI" id="CHEBI:29105"/>
        <label>3</label>
    </ligand>
</feature>
<comment type="function">
    <text evidence="8 10">Cotranslationally removes the N-terminal methionine from nascent proteins. The N-terminal methionine is often cleaved when the second residue in the primary sequence is small and uncharged (Met-Ala-, Cys, Gly, Pro, Ser, Thr, or Val).</text>
</comment>
<accession>A0A5C5FLR7</accession>
<evidence type="ECO:0000259" key="12">
    <source>
        <dbReference type="PROSITE" id="PS52013"/>
    </source>
</evidence>
<dbReference type="PRINTS" id="PR00599">
    <property type="entry name" value="MAPEPTIDASE"/>
</dbReference>
<evidence type="ECO:0000256" key="3">
    <source>
        <dbReference type="ARBA" id="ARBA00022670"/>
    </source>
</evidence>
<comment type="cofactor">
    <cofactor evidence="8">
        <name>Zn(2+)</name>
        <dbReference type="ChEBI" id="CHEBI:29105"/>
    </cofactor>
    <cofactor evidence="8">
        <name>Co(2+)</name>
        <dbReference type="ChEBI" id="CHEBI:48828"/>
    </cofactor>
    <cofactor evidence="8">
        <name>Mn(2+)</name>
        <dbReference type="ChEBI" id="CHEBI:29035"/>
    </cofactor>
    <cofactor evidence="8">
        <name>Fe(2+)</name>
        <dbReference type="ChEBI" id="CHEBI:29033"/>
    </cofactor>
    <text evidence="8">Binds 2 divalent metal cations per subunit. Has a high-affinity and a low affinity metal-binding site. The true nature of the physiological cofactor is under debate. The enzyme is active with zinc, cobalt, manganese or divalent iron ions. Has high activity with zinc; zinc cofactor is transferred into the active site region by the ZNG1 zinc chaperone.</text>
</comment>
<keyword evidence="1 8" id="KW-0031">Aminopeptidase</keyword>
<dbReference type="InterPro" id="IPR031615">
    <property type="entry name" value="Zfn-C6H2"/>
</dbReference>
<dbReference type="SUPFAM" id="SSF55920">
    <property type="entry name" value="Creatinase/aminopeptidase"/>
    <property type="match status" value="1"/>
</dbReference>
<dbReference type="Proteomes" id="UP000311382">
    <property type="component" value="Unassembled WGS sequence"/>
</dbReference>
<evidence type="ECO:0000313" key="14">
    <source>
        <dbReference type="Proteomes" id="UP000311382"/>
    </source>
</evidence>
<comment type="subcellular location">
    <subcellularLocation>
        <location evidence="8">Cytoplasm</location>
    </subcellularLocation>
</comment>
<dbReference type="CDD" id="cd01086">
    <property type="entry name" value="MetAP1"/>
    <property type="match status" value="1"/>
</dbReference>
<evidence type="ECO:0000256" key="9">
    <source>
        <dbReference type="PROSITE-ProRule" id="PRU01357"/>
    </source>
</evidence>
<proteinExistence type="inferred from homology"/>
<sequence length="475" mass="50504">MLDPVTTSSASAGASSSTSTAAAPPPSDLNAVPDKCANGCGKKASTLACPKCKELGVPGQFFCSQLCFAKNYVLHNKKKHAPKPQPAYNFPPGTHDPFKGIKSHKYTGSLRAVYPDERVPKREVPPHIVRPDHANDQNGVSFSERRALINERSGRVLNAEQIEGMRKVCQYSREVLDIAAAAIRPGITTLEIDAIVHEECLKRDSYPSPLNYGLFPRSVCTSINEVICHGIPDARPLEDGDIINLDVSLYHGGFHGDINATCTSHPVGSSVSKERLDVIACSRECLDEAIRMCKPGVAYQSLGARIEEVATRYGFSSNKTYSGHGINELFHAPAPNVFHYAGNRASGVMKPGQTFTIEPMICVGQQKDVHWPDKWTAVTIDGKPSAQFEETLLITETGVEVLTAAPGWTLPEPKGAAAPASAPAQGQGVQTGAEGKAGEKREGEAAPKKKKKAKKAGAAPAAEPAPAAGSAAPAE</sequence>
<feature type="compositionally biased region" description="Basic and acidic residues" evidence="11">
    <location>
        <begin position="436"/>
        <end position="447"/>
    </location>
</feature>
<feature type="compositionally biased region" description="Low complexity" evidence="11">
    <location>
        <begin position="456"/>
        <end position="475"/>
    </location>
</feature>
<dbReference type="InterPro" id="IPR002467">
    <property type="entry name" value="Pept_M24A_MAP1"/>
</dbReference>
<feature type="compositionally biased region" description="Low complexity" evidence="11">
    <location>
        <begin position="1"/>
        <end position="22"/>
    </location>
</feature>
<dbReference type="OrthoDB" id="3209743at2759"/>
<organism evidence="13 14">
    <name type="scientific">Rhodotorula diobovata</name>
    <dbReference type="NCBI Taxonomy" id="5288"/>
    <lineage>
        <taxon>Eukaryota</taxon>
        <taxon>Fungi</taxon>
        <taxon>Dikarya</taxon>
        <taxon>Basidiomycota</taxon>
        <taxon>Pucciniomycotina</taxon>
        <taxon>Microbotryomycetes</taxon>
        <taxon>Sporidiobolales</taxon>
        <taxon>Sporidiobolaceae</taxon>
        <taxon>Rhodotorula</taxon>
    </lineage>
</organism>
<dbReference type="GO" id="GO:0070006">
    <property type="term" value="F:metalloaminopeptidase activity"/>
    <property type="evidence" value="ECO:0007669"/>
    <property type="project" value="UniProtKB-UniRule"/>
</dbReference>
<feature type="binding site" evidence="8">
    <location>
        <position position="358"/>
    </location>
    <ligand>
        <name>Zn(2+)</name>
        <dbReference type="ChEBI" id="CHEBI:29105"/>
        <label>4</label>
        <note>catalytic</note>
    </ligand>
</feature>
<evidence type="ECO:0000256" key="5">
    <source>
        <dbReference type="ARBA" id="ARBA00022771"/>
    </source>
</evidence>
<dbReference type="STRING" id="5288.A0A5C5FLR7"/>
<dbReference type="HAMAP" id="MF_01974">
    <property type="entry name" value="MetAP_1"/>
    <property type="match status" value="1"/>
</dbReference>
<protein>
    <recommendedName>
        <fullName evidence="10">Methionine aminopeptidase</fullName>
        <ecNumber evidence="10">3.4.11.18</ecNumber>
    </recommendedName>
</protein>
<keyword evidence="2 8" id="KW-0963">Cytoplasm</keyword>
<reference evidence="13 14" key="1">
    <citation type="submission" date="2019-03" db="EMBL/GenBank/DDBJ databases">
        <title>Rhodosporidium diobovatum UCD-FST 08-225 genome sequencing, assembly, and annotation.</title>
        <authorList>
            <person name="Fakankun I.U."/>
            <person name="Fristensky B."/>
            <person name="Levin D.B."/>
        </authorList>
    </citation>
    <scope>NUCLEOTIDE SEQUENCE [LARGE SCALE GENOMIC DNA]</scope>
    <source>
        <strain evidence="13 14">UCD-FST 08-225</strain>
    </source>
</reference>
<feature type="binding site" evidence="8">
    <location>
        <position position="331"/>
    </location>
    <ligand>
        <name>a protein</name>
        <dbReference type="ChEBI" id="CHEBI:16541"/>
    </ligand>
    <ligandPart>
        <name>N-terminal L-methionine residue</name>
        <dbReference type="ChEBI" id="CHEBI:64731"/>
    </ligandPart>
</feature>
<evidence type="ECO:0000256" key="8">
    <source>
        <dbReference type="HAMAP-Rule" id="MF_03174"/>
    </source>
</evidence>
<dbReference type="Gene3D" id="3.90.230.10">
    <property type="entry name" value="Creatinase/methionine aminopeptidase superfamily"/>
    <property type="match status" value="1"/>
</dbReference>
<dbReference type="GO" id="GO:0006508">
    <property type="term" value="P:proteolysis"/>
    <property type="evidence" value="ECO:0007669"/>
    <property type="project" value="UniProtKB-KW"/>
</dbReference>
<evidence type="ECO:0000256" key="7">
    <source>
        <dbReference type="ARBA" id="ARBA00022833"/>
    </source>
</evidence>
<keyword evidence="4 8" id="KW-0479">Metal-binding</keyword>
<dbReference type="GO" id="GO:0005829">
    <property type="term" value="C:cytosol"/>
    <property type="evidence" value="ECO:0007669"/>
    <property type="project" value="TreeGrafter"/>
</dbReference>
<dbReference type="PROSITE" id="PS52013">
    <property type="entry name" value="ZF_C6H2"/>
    <property type="match status" value="1"/>
</dbReference>
<comment type="caution">
    <text evidence="13">The sequence shown here is derived from an EMBL/GenBank/DDBJ whole genome shotgun (WGS) entry which is preliminary data.</text>
</comment>
<dbReference type="AlphaFoldDB" id="A0A5C5FLR7"/>
<feature type="binding site" evidence="8">
    <location>
        <position position="229"/>
    </location>
    <ligand>
        <name>a protein</name>
        <dbReference type="ChEBI" id="CHEBI:16541"/>
    </ligand>
    <ligandPart>
        <name>N-terminal L-methionine residue</name>
        <dbReference type="ChEBI" id="CHEBI:64731"/>
    </ligandPart>
</feature>
<dbReference type="EMBL" id="SOZI01000242">
    <property type="protein sequence ID" value="TNY17126.1"/>
    <property type="molecule type" value="Genomic_DNA"/>
</dbReference>
<name>A0A5C5FLR7_9BASI</name>
<feature type="compositionally biased region" description="Low complexity" evidence="11">
    <location>
        <begin position="413"/>
        <end position="434"/>
    </location>
</feature>
<feature type="binding site" evidence="8">
    <location>
        <position position="324"/>
    </location>
    <ligand>
        <name>Zn(2+)</name>
        <dbReference type="ChEBI" id="CHEBI:29105"/>
        <label>4</label>
        <note>catalytic</note>
    </ligand>
</feature>
<gene>
    <name evidence="13" type="ORF">DMC30DRAFT_420089</name>
</gene>